<organism evidence="5 6">
    <name type="scientific">Novosphingobium sediminicola</name>
    <dbReference type="NCBI Taxonomy" id="563162"/>
    <lineage>
        <taxon>Bacteria</taxon>
        <taxon>Pseudomonadati</taxon>
        <taxon>Pseudomonadota</taxon>
        <taxon>Alphaproteobacteria</taxon>
        <taxon>Sphingomonadales</taxon>
        <taxon>Sphingomonadaceae</taxon>
        <taxon>Novosphingobium</taxon>
    </lineage>
</organism>
<keyword evidence="2" id="KW-0560">Oxidoreductase</keyword>
<gene>
    <name evidence="5" type="ORF">GGR38_001179</name>
</gene>
<evidence type="ECO:0000313" key="5">
    <source>
        <dbReference type="EMBL" id="MBB3954252.1"/>
    </source>
</evidence>
<dbReference type="InterPro" id="IPR036291">
    <property type="entry name" value="NAD(P)-bd_dom_sf"/>
</dbReference>
<reference evidence="5 6" key="1">
    <citation type="submission" date="2020-08" db="EMBL/GenBank/DDBJ databases">
        <title>Genomic Encyclopedia of Type Strains, Phase IV (KMG-IV): sequencing the most valuable type-strain genomes for metagenomic binning, comparative biology and taxonomic classification.</title>
        <authorList>
            <person name="Goeker M."/>
        </authorList>
    </citation>
    <scope>NUCLEOTIDE SEQUENCE [LARGE SCALE GENOMIC DNA]</scope>
    <source>
        <strain evidence="5 6">DSM 27057</strain>
    </source>
</reference>
<evidence type="ECO:0000256" key="2">
    <source>
        <dbReference type="ARBA" id="ARBA00023002"/>
    </source>
</evidence>
<keyword evidence="6" id="KW-1185">Reference proteome</keyword>
<dbReference type="Gene3D" id="3.40.50.720">
    <property type="entry name" value="NAD(P)-binding Rossmann-like Domain"/>
    <property type="match status" value="1"/>
</dbReference>
<name>A0A7W6G6T0_9SPHN</name>
<evidence type="ECO:0000259" key="4">
    <source>
        <dbReference type="Pfam" id="PF02894"/>
    </source>
</evidence>
<protein>
    <submittedName>
        <fullName evidence="5">Putative dehydrogenase</fullName>
    </submittedName>
</protein>
<comment type="similarity">
    <text evidence="1">Belongs to the Gfo/Idh/MocA family.</text>
</comment>
<comment type="caution">
    <text evidence="5">The sequence shown here is derived from an EMBL/GenBank/DDBJ whole genome shotgun (WGS) entry which is preliminary data.</text>
</comment>
<evidence type="ECO:0000259" key="3">
    <source>
        <dbReference type="Pfam" id="PF01408"/>
    </source>
</evidence>
<dbReference type="Pfam" id="PF02894">
    <property type="entry name" value="GFO_IDH_MocA_C"/>
    <property type="match status" value="1"/>
</dbReference>
<sequence>MREIGVGLIGYGLAGRVFHAPFVALTPELALRAVVSRDVAKVHAGLPGMAVVPDVATLLARPDVDLVIVASPDEFHAEHAIAALQAGKHVVVDKPFATSAADARAMAEAANAGGKMLTAFQNRRWDADFLTLRRLIGEGRLGEIVHFESHFDRWRPVPADVWKEARAGGSWLDLGPHLVDQALCLFGRPDAVTADLAALRPGAPAPDWFHVVLHYPGRRAVLRSSKMAADHSLRFAVHGTGGSWIKPGIDPQEPAILAGGAPGGPDWGLDPVIGHFTDGADPSQSAPVPNERGDYRLFWQALADALNGKGDNPVPAEQAIAVMEVLEAGMASAEQGRRISLS</sequence>
<evidence type="ECO:0000313" key="6">
    <source>
        <dbReference type="Proteomes" id="UP000548867"/>
    </source>
</evidence>
<dbReference type="PANTHER" id="PTHR43708:SF5">
    <property type="entry name" value="CONSERVED EXPRESSED OXIDOREDUCTASE (EUROFUNG)-RELATED"/>
    <property type="match status" value="1"/>
</dbReference>
<dbReference type="InterPro" id="IPR000683">
    <property type="entry name" value="Gfo/Idh/MocA-like_OxRdtase_N"/>
</dbReference>
<feature type="domain" description="Gfo/Idh/MocA-like oxidoreductase N-terminal" evidence="3">
    <location>
        <begin position="4"/>
        <end position="118"/>
    </location>
</feature>
<dbReference type="PANTHER" id="PTHR43708">
    <property type="entry name" value="CONSERVED EXPRESSED OXIDOREDUCTASE (EUROFUNG)"/>
    <property type="match status" value="1"/>
</dbReference>
<dbReference type="AlphaFoldDB" id="A0A7W6G6T0"/>
<evidence type="ECO:0000256" key="1">
    <source>
        <dbReference type="ARBA" id="ARBA00010928"/>
    </source>
</evidence>
<accession>A0A7W6G6T0</accession>
<dbReference type="SUPFAM" id="SSF51735">
    <property type="entry name" value="NAD(P)-binding Rossmann-fold domains"/>
    <property type="match status" value="1"/>
</dbReference>
<dbReference type="InterPro" id="IPR051317">
    <property type="entry name" value="Gfo/Idh/MocA_oxidoreduct"/>
</dbReference>
<dbReference type="InterPro" id="IPR004104">
    <property type="entry name" value="Gfo/Idh/MocA-like_OxRdtase_C"/>
</dbReference>
<dbReference type="Pfam" id="PF01408">
    <property type="entry name" value="GFO_IDH_MocA"/>
    <property type="match status" value="1"/>
</dbReference>
<dbReference type="GO" id="GO:0016491">
    <property type="term" value="F:oxidoreductase activity"/>
    <property type="evidence" value="ECO:0007669"/>
    <property type="project" value="UniProtKB-KW"/>
</dbReference>
<dbReference type="Gene3D" id="3.30.360.10">
    <property type="entry name" value="Dihydrodipicolinate Reductase, domain 2"/>
    <property type="match status" value="1"/>
</dbReference>
<dbReference type="EMBL" id="JACIDX010000003">
    <property type="protein sequence ID" value="MBB3954252.1"/>
    <property type="molecule type" value="Genomic_DNA"/>
</dbReference>
<dbReference type="GO" id="GO:0000166">
    <property type="term" value="F:nucleotide binding"/>
    <property type="evidence" value="ECO:0007669"/>
    <property type="project" value="InterPro"/>
</dbReference>
<dbReference type="NCBIfam" id="NF008607">
    <property type="entry name" value="PRK11579.1"/>
    <property type="match status" value="1"/>
</dbReference>
<proteinExistence type="inferred from homology"/>
<dbReference type="Proteomes" id="UP000548867">
    <property type="component" value="Unassembled WGS sequence"/>
</dbReference>
<feature type="domain" description="Gfo/Idh/MocA-like oxidoreductase C-terminal" evidence="4">
    <location>
        <begin position="133"/>
        <end position="341"/>
    </location>
</feature>